<dbReference type="PANTHER" id="PTHR32385">
    <property type="entry name" value="MANNOSYL PHOSPHORYLINOSITOL CERAMIDE SYNTHASE"/>
    <property type="match status" value="1"/>
</dbReference>
<sequence length="213" mass="24622">MISKKLHFIWVGDESKRPNNCIDTWVRRHPGWDIRIWGNEDLASTEWINARHMRDMSSKELNGVADMMRWEILYNEGGIVLDADSLCTRPLPEWMLESEAFACWENELERPMLIAAGYVGSVPENPFFGQIILDIQAKATVTDDMAWKTVGPMALSEAYYKHKYSGLTIYPSHFFIPEHFSGARYEGPGPVFAQQEWGSTRRAYDELHLKTFE</sequence>
<dbReference type="PANTHER" id="PTHR32385:SF15">
    <property type="entry name" value="INOSITOL PHOSPHOCERAMIDE MANNOSYLTRANSFERASE 1"/>
    <property type="match status" value="1"/>
</dbReference>
<protein>
    <submittedName>
        <fullName evidence="2">Glycosyltransferase</fullName>
    </submittedName>
</protein>
<dbReference type="RefSeq" id="WP_322465602.1">
    <property type="nucleotide sequence ID" value="NZ_JAXOJX010000016.1"/>
</dbReference>
<organism evidence="2 3">
    <name type="scientific">Azohydromonas lata</name>
    <dbReference type="NCBI Taxonomy" id="45677"/>
    <lineage>
        <taxon>Bacteria</taxon>
        <taxon>Pseudomonadati</taxon>
        <taxon>Pseudomonadota</taxon>
        <taxon>Betaproteobacteria</taxon>
        <taxon>Burkholderiales</taxon>
        <taxon>Sphaerotilaceae</taxon>
        <taxon>Azohydromonas</taxon>
    </lineage>
</organism>
<evidence type="ECO:0000256" key="1">
    <source>
        <dbReference type="ARBA" id="ARBA00022679"/>
    </source>
</evidence>
<dbReference type="EMBL" id="JAXOJX010000016">
    <property type="protein sequence ID" value="MDZ5457237.1"/>
    <property type="molecule type" value="Genomic_DNA"/>
</dbReference>
<comment type="caution">
    <text evidence="2">The sequence shown here is derived from an EMBL/GenBank/DDBJ whole genome shotgun (WGS) entry which is preliminary data.</text>
</comment>
<gene>
    <name evidence="2" type="ORF">SM757_11715</name>
</gene>
<dbReference type="InterPro" id="IPR007577">
    <property type="entry name" value="GlycoTrfase_DXD_sugar-bd_CS"/>
</dbReference>
<keyword evidence="1" id="KW-0808">Transferase</keyword>
<dbReference type="InterPro" id="IPR029044">
    <property type="entry name" value="Nucleotide-diphossugar_trans"/>
</dbReference>
<dbReference type="Gene3D" id="3.90.550.20">
    <property type="match status" value="1"/>
</dbReference>
<dbReference type="InterPro" id="IPR051706">
    <property type="entry name" value="Glycosyltransferase_domain"/>
</dbReference>
<accession>A0ABU5IE48</accession>
<evidence type="ECO:0000313" key="2">
    <source>
        <dbReference type="EMBL" id="MDZ5457237.1"/>
    </source>
</evidence>
<dbReference type="Pfam" id="PF04488">
    <property type="entry name" value="Gly_transf_sug"/>
    <property type="match status" value="1"/>
</dbReference>
<dbReference type="Proteomes" id="UP001293718">
    <property type="component" value="Unassembled WGS sequence"/>
</dbReference>
<dbReference type="SUPFAM" id="SSF53448">
    <property type="entry name" value="Nucleotide-diphospho-sugar transferases"/>
    <property type="match status" value="1"/>
</dbReference>
<name>A0ABU5IE48_9BURK</name>
<reference evidence="2 3" key="1">
    <citation type="submission" date="2023-11" db="EMBL/GenBank/DDBJ databases">
        <title>Draft genome of Azohydromonas lata strain H1 (DSM1123), a polyhydroxyalkanoate producer.</title>
        <authorList>
            <person name="Traversa D."/>
            <person name="D'Addabbo P."/>
            <person name="Pazzani C."/>
            <person name="Manzari C."/>
            <person name="Chiara M."/>
            <person name="Scrascia M."/>
        </authorList>
    </citation>
    <scope>NUCLEOTIDE SEQUENCE [LARGE SCALE GENOMIC DNA]</scope>
    <source>
        <strain evidence="2 3">H1</strain>
    </source>
</reference>
<keyword evidence="3" id="KW-1185">Reference proteome</keyword>
<evidence type="ECO:0000313" key="3">
    <source>
        <dbReference type="Proteomes" id="UP001293718"/>
    </source>
</evidence>
<proteinExistence type="predicted"/>